<keyword evidence="5 9" id="KW-0378">Hydrolase</keyword>
<feature type="chain" id="PRO_5038109151" description="Beta-xylanase" evidence="10">
    <location>
        <begin position="28"/>
        <end position="393"/>
    </location>
</feature>
<keyword evidence="6 9" id="KW-0119">Carbohydrate metabolism</keyword>
<evidence type="ECO:0000256" key="8">
    <source>
        <dbReference type="ARBA" id="ARBA00023326"/>
    </source>
</evidence>
<dbReference type="AlphaFoldDB" id="A0A951UGF2"/>
<accession>A0A951UGF2</accession>
<evidence type="ECO:0000256" key="5">
    <source>
        <dbReference type="ARBA" id="ARBA00022801"/>
    </source>
</evidence>
<dbReference type="GO" id="GO:0045493">
    <property type="term" value="P:xylan catabolic process"/>
    <property type="evidence" value="ECO:0007669"/>
    <property type="project" value="UniProtKB-KW"/>
</dbReference>
<dbReference type="SMART" id="SM00633">
    <property type="entry name" value="Glyco_10"/>
    <property type="match status" value="1"/>
</dbReference>
<dbReference type="SUPFAM" id="SSF51445">
    <property type="entry name" value="(Trans)glycosidases"/>
    <property type="match status" value="1"/>
</dbReference>
<comment type="caution">
    <text evidence="12">The sequence shown here is derived from an EMBL/GenBank/DDBJ whole genome shotgun (WGS) entry which is preliminary data.</text>
</comment>
<dbReference type="EMBL" id="JAHHHN010000003">
    <property type="protein sequence ID" value="MBW4560915.1"/>
    <property type="molecule type" value="Genomic_DNA"/>
</dbReference>
<evidence type="ECO:0000256" key="4">
    <source>
        <dbReference type="ARBA" id="ARBA00022729"/>
    </source>
</evidence>
<protein>
    <recommendedName>
        <fullName evidence="9">Beta-xylanase</fullName>
        <ecNumber evidence="9">3.2.1.8</ecNumber>
    </recommendedName>
</protein>
<evidence type="ECO:0000256" key="7">
    <source>
        <dbReference type="ARBA" id="ARBA00023295"/>
    </source>
</evidence>
<dbReference type="PROSITE" id="PS51318">
    <property type="entry name" value="TAT"/>
    <property type="match status" value="1"/>
</dbReference>
<sequence length="393" mass="44478">MNQRHRLIGRRSFLFGLGSLATMSAVATSKAAYENQQIQALYDPDRNFIITEGFSLKERAAKKGLIYGAAARQIDLSSNASYAAAIVQNCSMLVPEWEFKWTAGNATLRPSPDRFDFSAADWMANFAATHDQLLRGHTLVWHDSLPEWFKTSVNSRNAAQLLEKHIQTVVKRYAGKIHSWDVVNEAIRTEDGRNDGWRITPWLELLGPNYIDLAFRLTAAADPQALLVYNDFDLDYDTPEQEAKRTAVLKLLERLQTKRTPIHAVGIQAHLFPGENKFNPSKLRKFLHDVASMGLKIMITEMDVADKKLPTDVKVRDRIIAGVYEDYLSTVLDEQAVIAVITWGLSDRYSYVSQSQPRSDRAPVRPLPLDAQMQPKLAWNAIARAFDHAPRRN</sequence>
<evidence type="ECO:0000256" key="6">
    <source>
        <dbReference type="ARBA" id="ARBA00023277"/>
    </source>
</evidence>
<dbReference type="InterPro" id="IPR001000">
    <property type="entry name" value="GH10_dom"/>
</dbReference>
<evidence type="ECO:0000313" key="12">
    <source>
        <dbReference type="EMBL" id="MBW4560915.1"/>
    </source>
</evidence>
<evidence type="ECO:0000256" key="2">
    <source>
        <dbReference type="ARBA" id="ARBA00007495"/>
    </source>
</evidence>
<evidence type="ECO:0000259" key="11">
    <source>
        <dbReference type="PROSITE" id="PS51760"/>
    </source>
</evidence>
<comment type="similarity">
    <text evidence="2 9">Belongs to the glycosyl hydrolase 10 (cellulase F) family.</text>
</comment>
<dbReference type="PRINTS" id="PR00134">
    <property type="entry name" value="GLHYDRLASE10"/>
</dbReference>
<dbReference type="Gene3D" id="3.20.20.80">
    <property type="entry name" value="Glycosidases"/>
    <property type="match status" value="1"/>
</dbReference>
<evidence type="ECO:0000256" key="10">
    <source>
        <dbReference type="SAM" id="SignalP"/>
    </source>
</evidence>
<proteinExistence type="inferred from homology"/>
<dbReference type="GO" id="GO:0031176">
    <property type="term" value="F:endo-1,4-beta-xylanase activity"/>
    <property type="evidence" value="ECO:0007669"/>
    <property type="project" value="UniProtKB-EC"/>
</dbReference>
<keyword evidence="8 9" id="KW-0624">Polysaccharide degradation</keyword>
<comment type="catalytic activity">
    <reaction evidence="1 9">
        <text>Endohydrolysis of (1-&gt;4)-beta-D-xylosidic linkages in xylans.</text>
        <dbReference type="EC" id="3.2.1.8"/>
    </reaction>
</comment>
<dbReference type="Proteomes" id="UP000715781">
    <property type="component" value="Unassembled WGS sequence"/>
</dbReference>
<name>A0A951UGF2_9NOST</name>
<dbReference type="EC" id="3.2.1.8" evidence="9"/>
<evidence type="ECO:0000313" key="13">
    <source>
        <dbReference type="Proteomes" id="UP000715781"/>
    </source>
</evidence>
<dbReference type="PANTHER" id="PTHR31490:SF88">
    <property type="entry name" value="BETA-XYLANASE"/>
    <property type="match status" value="1"/>
</dbReference>
<feature type="signal peptide" evidence="10">
    <location>
        <begin position="1"/>
        <end position="27"/>
    </location>
</feature>
<reference evidence="12" key="1">
    <citation type="submission" date="2021-05" db="EMBL/GenBank/DDBJ databases">
        <authorList>
            <person name="Pietrasiak N."/>
            <person name="Ward R."/>
            <person name="Stajich J.E."/>
            <person name="Kurbessoian T."/>
        </authorList>
    </citation>
    <scope>NUCLEOTIDE SEQUENCE</scope>
    <source>
        <strain evidence="12">JT2-VF2</strain>
    </source>
</reference>
<dbReference type="PANTHER" id="PTHR31490">
    <property type="entry name" value="GLYCOSYL HYDROLASE"/>
    <property type="match status" value="1"/>
</dbReference>
<keyword evidence="4 10" id="KW-0732">Signal</keyword>
<evidence type="ECO:0000256" key="3">
    <source>
        <dbReference type="ARBA" id="ARBA00022651"/>
    </source>
</evidence>
<gene>
    <name evidence="12" type="ORF">KME32_07090</name>
</gene>
<evidence type="ECO:0000256" key="1">
    <source>
        <dbReference type="ARBA" id="ARBA00000681"/>
    </source>
</evidence>
<feature type="domain" description="GH10" evidence="11">
    <location>
        <begin position="70"/>
        <end position="385"/>
    </location>
</feature>
<dbReference type="InterPro" id="IPR006311">
    <property type="entry name" value="TAT_signal"/>
</dbReference>
<dbReference type="InterPro" id="IPR044846">
    <property type="entry name" value="GH10"/>
</dbReference>
<dbReference type="InterPro" id="IPR017853">
    <property type="entry name" value="GH"/>
</dbReference>
<organism evidence="12 13">
    <name type="scientific">Mojavia pulchra JT2-VF2</name>
    <dbReference type="NCBI Taxonomy" id="287848"/>
    <lineage>
        <taxon>Bacteria</taxon>
        <taxon>Bacillati</taxon>
        <taxon>Cyanobacteriota</taxon>
        <taxon>Cyanophyceae</taxon>
        <taxon>Nostocales</taxon>
        <taxon>Nostocaceae</taxon>
    </lineage>
</organism>
<evidence type="ECO:0000256" key="9">
    <source>
        <dbReference type="RuleBase" id="RU361174"/>
    </source>
</evidence>
<dbReference type="PROSITE" id="PS51760">
    <property type="entry name" value="GH10_2"/>
    <property type="match status" value="1"/>
</dbReference>
<reference evidence="12" key="2">
    <citation type="journal article" date="2022" name="Microbiol. Resour. Announc.">
        <title>Metagenome Sequencing to Explore Phylogenomics of Terrestrial Cyanobacteria.</title>
        <authorList>
            <person name="Ward R.D."/>
            <person name="Stajich J.E."/>
            <person name="Johansen J.R."/>
            <person name="Huntemann M."/>
            <person name="Clum A."/>
            <person name="Foster B."/>
            <person name="Foster B."/>
            <person name="Roux S."/>
            <person name="Palaniappan K."/>
            <person name="Varghese N."/>
            <person name="Mukherjee S."/>
            <person name="Reddy T.B.K."/>
            <person name="Daum C."/>
            <person name="Copeland A."/>
            <person name="Chen I.A."/>
            <person name="Ivanova N.N."/>
            <person name="Kyrpides N.C."/>
            <person name="Shapiro N."/>
            <person name="Eloe-Fadrosh E.A."/>
            <person name="Pietrasiak N."/>
        </authorList>
    </citation>
    <scope>NUCLEOTIDE SEQUENCE</scope>
    <source>
        <strain evidence="12">JT2-VF2</strain>
    </source>
</reference>
<keyword evidence="7 9" id="KW-0326">Glycosidase</keyword>
<dbReference type="Pfam" id="PF00331">
    <property type="entry name" value="Glyco_hydro_10"/>
    <property type="match status" value="1"/>
</dbReference>
<keyword evidence="3" id="KW-0858">Xylan degradation</keyword>